<name>A0A6J0H1K0_9PASS</name>
<evidence type="ECO:0000256" key="1">
    <source>
        <dbReference type="SAM" id="Phobius"/>
    </source>
</evidence>
<dbReference type="InterPro" id="IPR014756">
    <property type="entry name" value="Ig_E-set"/>
</dbReference>
<evidence type="ECO:0000313" key="2">
    <source>
        <dbReference type="Proteomes" id="UP000504624"/>
    </source>
</evidence>
<dbReference type="RefSeq" id="XP_017667925.1">
    <property type="nucleotide sequence ID" value="XM_017812436.1"/>
</dbReference>
<keyword evidence="1" id="KW-1133">Transmembrane helix</keyword>
<gene>
    <name evidence="3" type="primary">LY96</name>
</gene>
<dbReference type="CTD" id="23643"/>
<keyword evidence="2" id="KW-1185">Reference proteome</keyword>
<dbReference type="InterPro" id="IPR039217">
    <property type="entry name" value="LY96"/>
</dbReference>
<dbReference type="GO" id="GO:0035662">
    <property type="term" value="F:Toll-like receptor 4 binding"/>
    <property type="evidence" value="ECO:0007669"/>
    <property type="project" value="InterPro"/>
</dbReference>
<dbReference type="GeneID" id="108496070"/>
<dbReference type="SUPFAM" id="SSF81296">
    <property type="entry name" value="E set domains"/>
    <property type="match status" value="1"/>
</dbReference>
<dbReference type="GO" id="GO:0046696">
    <property type="term" value="C:lipopolysaccharide receptor complex"/>
    <property type="evidence" value="ECO:0007669"/>
    <property type="project" value="TreeGrafter"/>
</dbReference>
<keyword evidence="1" id="KW-0472">Membrane</keyword>
<dbReference type="OrthoDB" id="9907947at2759"/>
<protein>
    <submittedName>
        <fullName evidence="3">Lymphocyte antigen 96 isoform X1</fullName>
    </submittedName>
</protein>
<keyword evidence="1" id="KW-0812">Transmembrane</keyword>
<organism evidence="2 3">
    <name type="scientific">Lepidothrix coronata</name>
    <name type="common">blue-crowned manakin</name>
    <dbReference type="NCBI Taxonomy" id="321398"/>
    <lineage>
        <taxon>Eukaryota</taxon>
        <taxon>Metazoa</taxon>
        <taxon>Chordata</taxon>
        <taxon>Craniata</taxon>
        <taxon>Vertebrata</taxon>
        <taxon>Euteleostomi</taxon>
        <taxon>Archelosauria</taxon>
        <taxon>Archosauria</taxon>
        <taxon>Dinosauria</taxon>
        <taxon>Saurischia</taxon>
        <taxon>Theropoda</taxon>
        <taxon>Coelurosauria</taxon>
        <taxon>Aves</taxon>
        <taxon>Neognathae</taxon>
        <taxon>Neoaves</taxon>
        <taxon>Telluraves</taxon>
        <taxon>Australaves</taxon>
        <taxon>Passeriformes</taxon>
        <taxon>Pipridae</taxon>
        <taxon>Lepidothrix</taxon>
    </lineage>
</organism>
<proteinExistence type="predicted"/>
<dbReference type="Gene3D" id="2.60.40.770">
    <property type="match status" value="1"/>
</dbReference>
<dbReference type="GO" id="GO:0032497">
    <property type="term" value="P:detection of lipopolysaccharide"/>
    <property type="evidence" value="ECO:0007669"/>
    <property type="project" value="TreeGrafter"/>
</dbReference>
<sequence>MTVLNFVPLSSKQSFILLDTEQKKVIMFGLFFFTLFTSGVGEFLCTSSDLEMSYTFCDSTAHAFVFNLTPCSIMKTNIWKATLNWIPRSDITFLKIVFHVWHDGDRAFHWKHLLCSGTDNEYSSCETLKGETLVEEFDIKGLRIQFLKGNYNIIIQGFSDDSENNMVICLNFTMIVKQDVY</sequence>
<dbReference type="GO" id="GO:0045087">
    <property type="term" value="P:innate immune response"/>
    <property type="evidence" value="ECO:0007669"/>
    <property type="project" value="InterPro"/>
</dbReference>
<dbReference type="PANTHER" id="PTHR15218">
    <property type="entry name" value="MD-1, MD-2 - RELATED"/>
    <property type="match status" value="1"/>
</dbReference>
<dbReference type="GO" id="GO:0001530">
    <property type="term" value="F:lipopolysaccharide binding"/>
    <property type="evidence" value="ECO:0007669"/>
    <property type="project" value="InterPro"/>
</dbReference>
<dbReference type="GO" id="GO:0034142">
    <property type="term" value="P:toll-like receptor 4 signaling pathway"/>
    <property type="evidence" value="ECO:0007669"/>
    <property type="project" value="TreeGrafter"/>
</dbReference>
<feature type="transmembrane region" description="Helical" evidence="1">
    <location>
        <begin position="25"/>
        <end position="45"/>
    </location>
</feature>
<dbReference type="GO" id="GO:0001875">
    <property type="term" value="F:lipopolysaccharide immune receptor activity"/>
    <property type="evidence" value="ECO:0007669"/>
    <property type="project" value="TreeGrafter"/>
</dbReference>
<dbReference type="PANTHER" id="PTHR15218:SF0">
    <property type="entry name" value="LYMPHOCYTE ANTIGEN 96"/>
    <property type="match status" value="1"/>
</dbReference>
<accession>A0A6J0H1K0</accession>
<dbReference type="GO" id="GO:0031666">
    <property type="term" value="P:positive regulation of lipopolysaccharide-mediated signaling pathway"/>
    <property type="evidence" value="ECO:0007669"/>
    <property type="project" value="TreeGrafter"/>
</dbReference>
<reference evidence="3" key="1">
    <citation type="submission" date="2025-08" db="UniProtKB">
        <authorList>
            <consortium name="RefSeq"/>
        </authorList>
    </citation>
    <scope>IDENTIFICATION</scope>
</reference>
<dbReference type="Proteomes" id="UP000504624">
    <property type="component" value="Unplaced"/>
</dbReference>
<evidence type="ECO:0000313" key="3">
    <source>
        <dbReference type="RefSeq" id="XP_017667925.1"/>
    </source>
</evidence>
<dbReference type="AlphaFoldDB" id="A0A6J0H1K0"/>